<dbReference type="PANTHER" id="PTHR34825:SF1">
    <property type="entry name" value="AAA-ATPASE-LIKE DOMAIN-CONTAINING PROTEIN"/>
    <property type="match status" value="1"/>
</dbReference>
<gene>
    <name evidence="2" type="ORF">DEBURN_LOCUS3677</name>
</gene>
<reference evidence="2" key="1">
    <citation type="submission" date="2021-06" db="EMBL/GenBank/DDBJ databases">
        <authorList>
            <person name="Kallberg Y."/>
            <person name="Tangrot J."/>
            <person name="Rosling A."/>
        </authorList>
    </citation>
    <scope>NUCLEOTIDE SEQUENCE</scope>
    <source>
        <strain evidence="2">AZ414A</strain>
    </source>
</reference>
<dbReference type="Proteomes" id="UP000789706">
    <property type="component" value="Unassembled WGS sequence"/>
</dbReference>
<organism evidence="2 3">
    <name type="scientific">Diversispora eburnea</name>
    <dbReference type="NCBI Taxonomy" id="1213867"/>
    <lineage>
        <taxon>Eukaryota</taxon>
        <taxon>Fungi</taxon>
        <taxon>Fungi incertae sedis</taxon>
        <taxon>Mucoromycota</taxon>
        <taxon>Glomeromycotina</taxon>
        <taxon>Glomeromycetes</taxon>
        <taxon>Diversisporales</taxon>
        <taxon>Diversisporaceae</taxon>
        <taxon>Diversispora</taxon>
    </lineage>
</organism>
<accession>A0A9N8ZCZ5</accession>
<evidence type="ECO:0000259" key="1">
    <source>
        <dbReference type="Pfam" id="PF09820"/>
    </source>
</evidence>
<protein>
    <submittedName>
        <fullName evidence="2">8248_t:CDS:1</fullName>
    </submittedName>
</protein>
<comment type="caution">
    <text evidence="2">The sequence shown here is derived from an EMBL/GenBank/DDBJ whole genome shotgun (WGS) entry which is preliminary data.</text>
</comment>
<proteinExistence type="predicted"/>
<dbReference type="PANTHER" id="PTHR34825">
    <property type="entry name" value="CONSERVED PROTEIN, WITH A WEAK D-GALACTARATE DEHYDRATASE/ALTRONATE HYDROLASE DOMAIN"/>
    <property type="match status" value="1"/>
</dbReference>
<dbReference type="InterPro" id="IPR012547">
    <property type="entry name" value="PDDEXK_9"/>
</dbReference>
<evidence type="ECO:0000313" key="3">
    <source>
        <dbReference type="Proteomes" id="UP000789706"/>
    </source>
</evidence>
<dbReference type="Pfam" id="PF08011">
    <property type="entry name" value="PDDEXK_9"/>
    <property type="match status" value="1"/>
</dbReference>
<name>A0A9N8ZCZ5_9GLOM</name>
<dbReference type="AlphaFoldDB" id="A0A9N8ZCZ5"/>
<dbReference type="OrthoDB" id="5584915at2759"/>
<dbReference type="Pfam" id="PF09820">
    <property type="entry name" value="AAA-ATPase_like"/>
    <property type="match status" value="1"/>
</dbReference>
<feature type="domain" description="AAA-ATPase-like" evidence="1">
    <location>
        <begin position="15"/>
        <end position="207"/>
    </location>
</feature>
<dbReference type="InterPro" id="IPR018631">
    <property type="entry name" value="AAA-ATPase-like_dom"/>
</dbReference>
<evidence type="ECO:0000313" key="2">
    <source>
        <dbReference type="EMBL" id="CAG8481264.1"/>
    </source>
</evidence>
<dbReference type="EMBL" id="CAJVPK010000241">
    <property type="protein sequence ID" value="CAG8481264.1"/>
    <property type="molecule type" value="Genomic_DNA"/>
</dbReference>
<sequence length="361" mass="41947">NNARVIFGTSVAGGEDNFKTIINNCLTFVDKSMLIKEFIVSSDSVSLILRPRRFGKSTNLYMLNSFFKIPYSHEDVIHKKLFEKLKISAEKEIMLKHFAKYPVIHFSLKVCEHRYLIKDLYQRILEGDLTYSESVLVFALKELSIYLRNYYKERCIVLIDEYDSPMECAYNNGYYKNANEFFKKHSNDENVAKAMLVGVLRIAMSGLSSELENITIYPLHQEIQEDSSPLYIDKFGFTENPENVYAFCLGMLVYACERGYIVRSNWEAGMERYNIKIEPKPGVNEIAIIIEFKFVHGNKSLYDMAREGLDQIEKKQYRVDLREDIKNLLEKGIAFEGKSNCMLGHLLHRTNEGTWNKVQSD</sequence>
<feature type="non-terminal residue" evidence="2">
    <location>
        <position position="361"/>
    </location>
</feature>
<keyword evidence="3" id="KW-1185">Reference proteome</keyword>